<dbReference type="Gene3D" id="3.40.50.150">
    <property type="entry name" value="Vaccinia Virus protein VP39"/>
    <property type="match status" value="1"/>
</dbReference>
<dbReference type="Pfam" id="PF08241">
    <property type="entry name" value="Methyltransf_11"/>
    <property type="match status" value="1"/>
</dbReference>
<keyword evidence="2" id="KW-0808">Transferase</keyword>
<evidence type="ECO:0000259" key="1">
    <source>
        <dbReference type="Pfam" id="PF08241"/>
    </source>
</evidence>
<dbReference type="PANTHER" id="PTHR43591">
    <property type="entry name" value="METHYLTRANSFERASE"/>
    <property type="match status" value="1"/>
</dbReference>
<dbReference type="InterPro" id="IPR013216">
    <property type="entry name" value="Methyltransf_11"/>
</dbReference>
<dbReference type="CDD" id="cd02440">
    <property type="entry name" value="AdoMet_MTases"/>
    <property type="match status" value="1"/>
</dbReference>
<reference evidence="3" key="1">
    <citation type="journal article" date="2019" name="Int. J. Syst. Evol. Microbiol.">
        <title>The Global Catalogue of Microorganisms (GCM) 10K type strain sequencing project: providing services to taxonomists for standard genome sequencing and annotation.</title>
        <authorList>
            <consortium name="The Broad Institute Genomics Platform"/>
            <consortium name="The Broad Institute Genome Sequencing Center for Infectious Disease"/>
            <person name="Wu L."/>
            <person name="Ma J."/>
        </authorList>
    </citation>
    <scope>NUCLEOTIDE SEQUENCE [LARGE SCALE GENOMIC DNA]</scope>
    <source>
        <strain evidence="3">KACC 11904</strain>
    </source>
</reference>
<dbReference type="SUPFAM" id="SSF53335">
    <property type="entry name" value="S-adenosyl-L-methionine-dependent methyltransferases"/>
    <property type="match status" value="1"/>
</dbReference>
<proteinExistence type="predicted"/>
<comment type="caution">
    <text evidence="2">The sequence shown here is derived from an EMBL/GenBank/DDBJ whole genome shotgun (WGS) entry which is preliminary data.</text>
</comment>
<dbReference type="InterPro" id="IPR029063">
    <property type="entry name" value="SAM-dependent_MTases_sf"/>
</dbReference>
<evidence type="ECO:0000313" key="3">
    <source>
        <dbReference type="Proteomes" id="UP001596044"/>
    </source>
</evidence>
<organism evidence="2 3">
    <name type="scientific">Paenibacillus aestuarii</name>
    <dbReference type="NCBI Taxonomy" id="516965"/>
    <lineage>
        <taxon>Bacteria</taxon>
        <taxon>Bacillati</taxon>
        <taxon>Bacillota</taxon>
        <taxon>Bacilli</taxon>
        <taxon>Bacillales</taxon>
        <taxon>Paenibacillaceae</taxon>
        <taxon>Paenibacillus</taxon>
    </lineage>
</organism>
<gene>
    <name evidence="2" type="ORF">ACFPOG_27555</name>
</gene>
<keyword evidence="2" id="KW-0489">Methyltransferase</keyword>
<dbReference type="PANTHER" id="PTHR43591:SF24">
    <property type="entry name" value="2-METHOXY-6-POLYPRENYL-1,4-BENZOQUINOL METHYLASE, MITOCHONDRIAL"/>
    <property type="match status" value="1"/>
</dbReference>
<sequence length="259" mass="29128">MAMNFHDARNRMSYTTRCVDESWLTCIQKHVHLTGKHAADVGCGGGIYAKGLIEAGAAHVTAVDFSEEMLQGAARNCQGISAINFVHGNAYATGLPSGQFDVLLERALIHHLDRLEEAFQEASRILTSKGIFIIQDRTPEDCLLPGDASHIRGYLFEKYPDLAKVETGRRHEAGKVRAALEANDFKILGEVKLWETREIYPNTEALSQDLLKRTGRSILHQLQDHELQELVDYIQSKLNLQAPIIEKDRWTIWFCENNG</sequence>
<dbReference type="GO" id="GO:0032259">
    <property type="term" value="P:methylation"/>
    <property type="evidence" value="ECO:0007669"/>
    <property type="project" value="UniProtKB-KW"/>
</dbReference>
<dbReference type="EC" id="2.1.1.-" evidence="2"/>
<accession>A0ABW0KEW8</accession>
<keyword evidence="3" id="KW-1185">Reference proteome</keyword>
<dbReference type="EMBL" id="JBHSMJ010000040">
    <property type="protein sequence ID" value="MFC5451965.1"/>
    <property type="molecule type" value="Genomic_DNA"/>
</dbReference>
<feature type="domain" description="Methyltransferase type 11" evidence="1">
    <location>
        <begin position="40"/>
        <end position="134"/>
    </location>
</feature>
<protein>
    <submittedName>
        <fullName evidence="2">Class I SAM-dependent methyltransferase</fullName>
        <ecNumber evidence="2">2.1.1.-</ecNumber>
    </submittedName>
</protein>
<evidence type="ECO:0000313" key="2">
    <source>
        <dbReference type="EMBL" id="MFC5451965.1"/>
    </source>
</evidence>
<dbReference type="RefSeq" id="WP_270879835.1">
    <property type="nucleotide sequence ID" value="NZ_JAQFVF010000027.1"/>
</dbReference>
<dbReference type="GO" id="GO:0008168">
    <property type="term" value="F:methyltransferase activity"/>
    <property type="evidence" value="ECO:0007669"/>
    <property type="project" value="UniProtKB-KW"/>
</dbReference>
<dbReference type="Proteomes" id="UP001596044">
    <property type="component" value="Unassembled WGS sequence"/>
</dbReference>
<name>A0ABW0KEW8_9BACL</name>